<organism evidence="2 3">
    <name type="scientific">Mucuna pruriens</name>
    <name type="common">Velvet bean</name>
    <name type="synonym">Dolichos pruriens</name>
    <dbReference type="NCBI Taxonomy" id="157652"/>
    <lineage>
        <taxon>Eukaryota</taxon>
        <taxon>Viridiplantae</taxon>
        <taxon>Streptophyta</taxon>
        <taxon>Embryophyta</taxon>
        <taxon>Tracheophyta</taxon>
        <taxon>Spermatophyta</taxon>
        <taxon>Magnoliopsida</taxon>
        <taxon>eudicotyledons</taxon>
        <taxon>Gunneridae</taxon>
        <taxon>Pentapetalae</taxon>
        <taxon>rosids</taxon>
        <taxon>fabids</taxon>
        <taxon>Fabales</taxon>
        <taxon>Fabaceae</taxon>
        <taxon>Papilionoideae</taxon>
        <taxon>50 kb inversion clade</taxon>
        <taxon>NPAAA clade</taxon>
        <taxon>indigoferoid/millettioid clade</taxon>
        <taxon>Phaseoleae</taxon>
        <taxon>Mucuna</taxon>
    </lineage>
</organism>
<evidence type="ECO:0000313" key="2">
    <source>
        <dbReference type="EMBL" id="RDX97591.1"/>
    </source>
</evidence>
<comment type="caution">
    <text evidence="2">The sequence shown here is derived from an EMBL/GenBank/DDBJ whole genome shotgun (WGS) entry which is preliminary data.</text>
</comment>
<evidence type="ECO:0000256" key="1">
    <source>
        <dbReference type="SAM" id="MobiDB-lite"/>
    </source>
</evidence>
<feature type="region of interest" description="Disordered" evidence="1">
    <location>
        <begin position="111"/>
        <end position="152"/>
    </location>
</feature>
<dbReference type="Proteomes" id="UP000257109">
    <property type="component" value="Unassembled WGS sequence"/>
</dbReference>
<accession>A0A371H476</accession>
<evidence type="ECO:0008006" key="4">
    <source>
        <dbReference type="Google" id="ProtNLM"/>
    </source>
</evidence>
<feature type="compositionally biased region" description="Basic and acidic residues" evidence="1">
    <location>
        <begin position="111"/>
        <end position="120"/>
    </location>
</feature>
<protein>
    <recommendedName>
        <fullName evidence="4">CCHC-type domain-containing protein</fullName>
    </recommendedName>
</protein>
<reference evidence="2" key="1">
    <citation type="submission" date="2018-05" db="EMBL/GenBank/DDBJ databases">
        <title>Draft genome of Mucuna pruriens seed.</title>
        <authorList>
            <person name="Nnadi N.E."/>
            <person name="Vos R."/>
            <person name="Hasami M.H."/>
            <person name="Devisetty U.K."/>
            <person name="Aguiy J.C."/>
        </authorList>
    </citation>
    <scope>NUCLEOTIDE SEQUENCE [LARGE SCALE GENOMIC DNA]</scope>
    <source>
        <strain evidence="2">JCA_2017</strain>
    </source>
</reference>
<dbReference type="OrthoDB" id="418757at2759"/>
<keyword evidence="3" id="KW-1185">Reference proteome</keyword>
<sequence length="181" mass="21086">MRAIGLKNHSPVQFKMEGTFAHDEDMFKLTTENYSYWKPMMEDHLYCKDLHEPITNEKMPEGKSEKDWVILNRKVVSMIRKYIDKSLFKHVNSTPDGKLSLDTITDSLLNEESRRKERGMSSHSEANVVENRGRSEHRSKGSRGKSQGRSKSCPRGLTCFYYGKIGHKKQECRFLKLINQI</sequence>
<dbReference type="AlphaFoldDB" id="A0A371H476"/>
<proteinExistence type="predicted"/>
<gene>
    <name evidence="2" type="ORF">CR513_19621</name>
</gene>
<name>A0A371H476_MUCPR</name>
<evidence type="ECO:0000313" key="3">
    <source>
        <dbReference type="Proteomes" id="UP000257109"/>
    </source>
</evidence>
<feature type="non-terminal residue" evidence="2">
    <location>
        <position position="1"/>
    </location>
</feature>
<dbReference type="EMBL" id="QJKJ01003616">
    <property type="protein sequence ID" value="RDX97591.1"/>
    <property type="molecule type" value="Genomic_DNA"/>
</dbReference>